<feature type="transmembrane region" description="Helical" evidence="2">
    <location>
        <begin position="81"/>
        <end position="105"/>
    </location>
</feature>
<accession>A0A4V1C5I3</accession>
<feature type="compositionally biased region" description="Low complexity" evidence="1">
    <location>
        <begin position="222"/>
        <end position="236"/>
    </location>
</feature>
<feature type="compositionally biased region" description="Basic and acidic residues" evidence="1">
    <location>
        <begin position="407"/>
        <end position="417"/>
    </location>
</feature>
<feature type="region of interest" description="Disordered" evidence="1">
    <location>
        <begin position="347"/>
        <end position="374"/>
    </location>
</feature>
<keyword evidence="2" id="KW-1133">Transmembrane helix</keyword>
<feature type="region of interest" description="Disordered" evidence="1">
    <location>
        <begin position="389"/>
        <end position="493"/>
    </location>
</feature>
<name>A0A4V1C5I3_PYROR</name>
<evidence type="ECO:0000313" key="3">
    <source>
        <dbReference type="EMBL" id="QBZ56485.1"/>
    </source>
</evidence>
<keyword evidence="2" id="KW-0472">Membrane</keyword>
<feature type="compositionally biased region" description="Polar residues" evidence="1">
    <location>
        <begin position="391"/>
        <end position="403"/>
    </location>
</feature>
<dbReference type="Proteomes" id="UP000294847">
    <property type="component" value="Chromosome 2"/>
</dbReference>
<reference evidence="3 4" key="1">
    <citation type="journal article" date="2019" name="Mol. Biol. Evol.">
        <title>Blast fungal genomes show frequent chromosomal changes, gene gains and losses, and effector gene turnover.</title>
        <authorList>
            <person name="Gomez Luciano L.B."/>
            <person name="Jason Tsai I."/>
            <person name="Chuma I."/>
            <person name="Tosa Y."/>
            <person name="Chen Y.H."/>
            <person name="Li J.Y."/>
            <person name="Li M.Y."/>
            <person name="Jade Lu M.Y."/>
            <person name="Nakayashiki H."/>
            <person name="Li W.H."/>
        </authorList>
    </citation>
    <scope>NUCLEOTIDE SEQUENCE [LARGE SCALE GENOMIC DNA]</scope>
    <source>
        <strain evidence="3">MZ5-1-6</strain>
    </source>
</reference>
<sequence>MALRRALPAALGIVAIVATTALLVVHILLAQSTSSLSMPTPVTATSIVASVFEACVLLVLCWLSSLYIHVRSKDPFEAHNLLWFGIIATLVTVSAVVSTVTMTSLRNATSFLSTGILGSEPMSLVIGSSVVLGVAFTTQFAFLIVHFFIVKTYGIAYGSDVEAGRRSAMAQVKSIPYSQTSPAPSRVRGGSVSSRTPPGSSGGRSTAETMCSIRSSLSHAVRPTTSRTRLLSSSQRSSRRPESVDLHALKDRSSANEDTFDTWDISLVDQQNRQMSLQATGSIKGGHFLETIPASPTISRSSSPGTPLDLEPPRRPRRARSFSPMSEHGRLSAGLTQHVNASESHIHPLFRSDSPTPPPIAKPGTVVTAAPNAGQIVTPSVQGIRRMRSGSLPQVPSPLSHQGSFEEFSRAMQRDSLREEDEEDEEEQGGDEKPSQLSSPEADDGKLTPPIPDWIMTAGARTSLYGYNSRRASSGRTQSRGKDEGEDAPTRQS</sequence>
<dbReference type="EMBL" id="CP034205">
    <property type="protein sequence ID" value="QBZ56485.1"/>
    <property type="molecule type" value="Genomic_DNA"/>
</dbReference>
<gene>
    <name evidence="3" type="ORF">PoMZ_01394</name>
</gene>
<evidence type="ECO:0000256" key="1">
    <source>
        <dbReference type="SAM" id="MobiDB-lite"/>
    </source>
</evidence>
<feature type="compositionally biased region" description="Low complexity" evidence="1">
    <location>
        <begin position="185"/>
        <end position="206"/>
    </location>
</feature>
<feature type="region of interest" description="Disordered" evidence="1">
    <location>
        <begin position="175"/>
        <end position="255"/>
    </location>
</feature>
<protein>
    <submittedName>
        <fullName evidence="3">Uncharacterized protein</fullName>
    </submittedName>
</protein>
<feature type="compositionally biased region" description="Polar residues" evidence="1">
    <location>
        <begin position="207"/>
        <end position="218"/>
    </location>
</feature>
<evidence type="ECO:0000256" key="2">
    <source>
        <dbReference type="SAM" id="Phobius"/>
    </source>
</evidence>
<keyword evidence="2" id="KW-0812">Transmembrane</keyword>
<organism evidence="3 4">
    <name type="scientific">Pyricularia oryzae</name>
    <name type="common">Rice blast fungus</name>
    <name type="synonym">Magnaporthe oryzae</name>
    <dbReference type="NCBI Taxonomy" id="318829"/>
    <lineage>
        <taxon>Eukaryota</taxon>
        <taxon>Fungi</taxon>
        <taxon>Dikarya</taxon>
        <taxon>Ascomycota</taxon>
        <taxon>Pezizomycotina</taxon>
        <taxon>Sordariomycetes</taxon>
        <taxon>Sordariomycetidae</taxon>
        <taxon>Magnaporthales</taxon>
        <taxon>Pyriculariaceae</taxon>
        <taxon>Pyricularia</taxon>
    </lineage>
</organism>
<dbReference type="AlphaFoldDB" id="A0A4V1C5I3"/>
<feature type="region of interest" description="Disordered" evidence="1">
    <location>
        <begin position="287"/>
        <end position="332"/>
    </location>
</feature>
<proteinExistence type="predicted"/>
<feature type="compositionally biased region" description="Basic and acidic residues" evidence="1">
    <location>
        <begin position="239"/>
        <end position="255"/>
    </location>
</feature>
<feature type="compositionally biased region" description="Polar residues" evidence="1">
    <location>
        <begin position="294"/>
        <end position="305"/>
    </location>
</feature>
<feature type="compositionally biased region" description="Acidic residues" evidence="1">
    <location>
        <begin position="418"/>
        <end position="429"/>
    </location>
</feature>
<evidence type="ECO:0000313" key="4">
    <source>
        <dbReference type="Proteomes" id="UP000294847"/>
    </source>
</evidence>
<feature type="transmembrane region" description="Helical" evidence="2">
    <location>
        <begin position="46"/>
        <end position="69"/>
    </location>
</feature>